<comment type="function">
    <text evidence="6">Interacts with target proteins during translocation into the lumen of the endoplasmic reticulum. Protects unfolded target proteins against degradation and facilitate correct glycosylation.</text>
</comment>
<keyword evidence="5" id="KW-0472">Membrane</keyword>
<evidence type="ECO:0000256" key="4">
    <source>
        <dbReference type="ARBA" id="ARBA00022989"/>
    </source>
</evidence>
<comment type="subcellular location">
    <subcellularLocation>
        <location evidence="6">Membrane</location>
        <topology evidence="6">Single-pass membrane protein</topology>
    </subcellularLocation>
    <subcellularLocation>
        <location evidence="6">Endoplasmic reticulum membrane</location>
        <topology evidence="6">Single-pass membrane protein</topology>
    </subcellularLocation>
</comment>
<name>A0A420HTE6_9PEZI</name>
<protein>
    <recommendedName>
        <fullName evidence="6">Stress-associated endoplasmic reticulum protein</fullName>
    </recommendedName>
</protein>
<comment type="caution">
    <text evidence="8">The sequence shown here is derived from an EMBL/GenBank/DDBJ whole genome shotgun (WGS) entry which is preliminary data.</text>
</comment>
<keyword evidence="2" id="KW-0812">Transmembrane</keyword>
<evidence type="ECO:0000256" key="2">
    <source>
        <dbReference type="ARBA" id="ARBA00022692"/>
    </source>
</evidence>
<dbReference type="Pfam" id="PF06624">
    <property type="entry name" value="RAMP4"/>
    <property type="match status" value="1"/>
</dbReference>
<evidence type="ECO:0000256" key="1">
    <source>
        <dbReference type="ARBA" id="ARBA00005500"/>
    </source>
</evidence>
<dbReference type="InterPro" id="IPR010580">
    <property type="entry name" value="ER_stress-assoc"/>
</dbReference>
<feature type="compositionally biased region" description="Basic and acidic residues" evidence="7">
    <location>
        <begin position="21"/>
        <end position="30"/>
    </location>
</feature>
<keyword evidence="4" id="KW-1133">Transmembrane helix</keyword>
<evidence type="ECO:0000256" key="3">
    <source>
        <dbReference type="ARBA" id="ARBA00022824"/>
    </source>
</evidence>
<dbReference type="AlphaFoldDB" id="A0A420HTE6"/>
<organism evidence="8 9">
    <name type="scientific">Golovinomyces cichoracearum</name>
    <dbReference type="NCBI Taxonomy" id="62708"/>
    <lineage>
        <taxon>Eukaryota</taxon>
        <taxon>Fungi</taxon>
        <taxon>Dikarya</taxon>
        <taxon>Ascomycota</taxon>
        <taxon>Pezizomycotina</taxon>
        <taxon>Leotiomycetes</taxon>
        <taxon>Erysiphales</taxon>
        <taxon>Erysiphaceae</taxon>
        <taxon>Golovinomyces</taxon>
    </lineage>
</organism>
<evidence type="ECO:0000313" key="8">
    <source>
        <dbReference type="EMBL" id="RKF60629.1"/>
    </source>
</evidence>
<dbReference type="OrthoDB" id="16679at2759"/>
<proteinExistence type="inferred from homology"/>
<dbReference type="EMBL" id="MCBR01016402">
    <property type="protein sequence ID" value="RKF60629.1"/>
    <property type="molecule type" value="Genomic_DNA"/>
</dbReference>
<accession>A0A420HTE6</accession>
<feature type="region of interest" description="Disordered" evidence="7">
    <location>
        <begin position="16"/>
        <end position="45"/>
    </location>
</feature>
<sequence>MVYIAPLNIYEPKKSLVQTPEQRKRNERFAKQQNAKRGKPAVESKTKLEFKSPLNPILADILSHQKDSTANKYNKADMVIFSLQVYWRLSLLVAWRSN</sequence>
<comment type="similarity">
    <text evidence="1 6">Belongs to the RAMP4 family.</text>
</comment>
<reference evidence="8 9" key="1">
    <citation type="journal article" date="2018" name="BMC Genomics">
        <title>Comparative genome analyses reveal sequence features reflecting distinct modes of host-adaptation between dicot and monocot powdery mildew.</title>
        <authorList>
            <person name="Wu Y."/>
            <person name="Ma X."/>
            <person name="Pan Z."/>
            <person name="Kale S.D."/>
            <person name="Song Y."/>
            <person name="King H."/>
            <person name="Zhang Q."/>
            <person name="Presley C."/>
            <person name="Deng X."/>
            <person name="Wei C.I."/>
            <person name="Xiao S."/>
        </authorList>
    </citation>
    <scope>NUCLEOTIDE SEQUENCE [LARGE SCALE GENOMIC DNA]</scope>
    <source>
        <strain evidence="8">UCSC1</strain>
    </source>
</reference>
<evidence type="ECO:0000313" key="9">
    <source>
        <dbReference type="Proteomes" id="UP000285405"/>
    </source>
</evidence>
<evidence type="ECO:0000256" key="7">
    <source>
        <dbReference type="SAM" id="MobiDB-lite"/>
    </source>
</evidence>
<gene>
    <name evidence="8" type="ORF">GcC1_164010</name>
</gene>
<dbReference type="GO" id="GO:0005789">
    <property type="term" value="C:endoplasmic reticulum membrane"/>
    <property type="evidence" value="ECO:0007669"/>
    <property type="project" value="UniProtKB-SubCell"/>
</dbReference>
<dbReference type="Proteomes" id="UP000285405">
    <property type="component" value="Unassembled WGS sequence"/>
</dbReference>
<keyword evidence="3 6" id="KW-0256">Endoplasmic reticulum</keyword>
<evidence type="ECO:0000256" key="6">
    <source>
        <dbReference type="RuleBase" id="RU364120"/>
    </source>
</evidence>
<evidence type="ECO:0000256" key="5">
    <source>
        <dbReference type="ARBA" id="ARBA00023136"/>
    </source>
</evidence>